<dbReference type="SUPFAM" id="SSF53448">
    <property type="entry name" value="Nucleotide-diphospho-sugar transferases"/>
    <property type="match status" value="1"/>
</dbReference>
<evidence type="ECO:0000313" key="2">
    <source>
        <dbReference type="EMBL" id="VHO02906.1"/>
    </source>
</evidence>
<dbReference type="AlphaFoldDB" id="A0A486XMN4"/>
<dbReference type="Gene3D" id="3.90.550.10">
    <property type="entry name" value="Spore Coat Polysaccharide Biosynthesis Protein SpsA, Chain A"/>
    <property type="match status" value="1"/>
</dbReference>
<proteinExistence type="predicted"/>
<protein>
    <recommendedName>
        <fullName evidence="1">Glycosyltransferase 2-like domain-containing protein</fullName>
    </recommendedName>
</protein>
<dbReference type="Pfam" id="PF00535">
    <property type="entry name" value="Glycos_transf_2"/>
    <property type="match status" value="1"/>
</dbReference>
<feature type="domain" description="Glycosyltransferase 2-like" evidence="1">
    <location>
        <begin position="60"/>
        <end position="209"/>
    </location>
</feature>
<dbReference type="CDD" id="cd00761">
    <property type="entry name" value="Glyco_tranf_GTA_type"/>
    <property type="match status" value="1"/>
</dbReference>
<sequence length="301" mass="34147">MARKKTIAQSIRWWWSTRVLGFWRVKLSGAVKRKLAAPADTVVFNRDALPMPAAKKSGITVILTAYRRAEYLAEQIAALRNQTIAPDEIWVWSNRSEDDLLDVSALADRVVVSNTNFLFWGRFALASLVRTEFVAFFDDDILPQPRWFENCMNTISAGHDGILGGSGVLLPQEGGYSSKNKAGWNGAQNDTVTEVDLVGHAWFMRKRYVRYMWIEEPQFWDNGEDIHLSYMALKHGNVKTLVPPHPSDDQSLWCCRPDFGKAVGRLKVATYQTQDHRGTRTAIVDKYRADGWKIVAIRAEA</sequence>
<organism evidence="2">
    <name type="scientific">Rheinheimera sp. BAL341</name>
    <dbReference type="NCBI Taxonomy" id="1708203"/>
    <lineage>
        <taxon>Bacteria</taxon>
        <taxon>Pseudomonadati</taxon>
        <taxon>Pseudomonadota</taxon>
        <taxon>Gammaproteobacteria</taxon>
        <taxon>Chromatiales</taxon>
        <taxon>Chromatiaceae</taxon>
        <taxon>Rheinheimera</taxon>
    </lineage>
</organism>
<name>A0A486XMN4_9GAMM</name>
<dbReference type="EMBL" id="CAAJGR010000078">
    <property type="protein sequence ID" value="VHO02906.1"/>
    <property type="molecule type" value="Genomic_DNA"/>
</dbReference>
<dbReference type="InterPro" id="IPR001173">
    <property type="entry name" value="Glyco_trans_2-like"/>
</dbReference>
<gene>
    <name evidence="2" type="ORF">BAL341_1081</name>
</gene>
<evidence type="ECO:0000259" key="1">
    <source>
        <dbReference type="Pfam" id="PF00535"/>
    </source>
</evidence>
<accession>A0A486XMN4</accession>
<dbReference type="InterPro" id="IPR029044">
    <property type="entry name" value="Nucleotide-diphossugar_trans"/>
</dbReference>
<reference evidence="2" key="1">
    <citation type="submission" date="2019-04" db="EMBL/GenBank/DDBJ databases">
        <authorList>
            <person name="Brambilla D."/>
        </authorList>
    </citation>
    <scope>NUCLEOTIDE SEQUENCE</scope>
    <source>
        <strain evidence="2">BAL1</strain>
    </source>
</reference>